<evidence type="ECO:0000256" key="2">
    <source>
        <dbReference type="SAM" id="MobiDB-lite"/>
    </source>
</evidence>
<dbReference type="SMART" id="SM00343">
    <property type="entry name" value="ZnF_C2HC"/>
    <property type="match status" value="1"/>
</dbReference>
<keyword evidence="1" id="KW-0863">Zinc-finger</keyword>
<accession>A0ABN9S6T7</accession>
<gene>
    <name evidence="4" type="ORF">PCOR1329_LOCUS26662</name>
</gene>
<feature type="domain" description="CCHC-type" evidence="3">
    <location>
        <begin position="274"/>
        <end position="289"/>
    </location>
</feature>
<feature type="compositionally biased region" description="Basic and acidic residues" evidence="2">
    <location>
        <begin position="299"/>
        <end position="309"/>
    </location>
</feature>
<keyword evidence="5" id="KW-1185">Reference proteome</keyword>
<feature type="region of interest" description="Disordered" evidence="2">
    <location>
        <begin position="286"/>
        <end position="309"/>
    </location>
</feature>
<feature type="non-terminal residue" evidence="4">
    <location>
        <position position="309"/>
    </location>
</feature>
<evidence type="ECO:0000313" key="5">
    <source>
        <dbReference type="Proteomes" id="UP001189429"/>
    </source>
</evidence>
<keyword evidence="1" id="KW-0479">Metal-binding</keyword>
<keyword evidence="1" id="KW-0862">Zinc</keyword>
<feature type="non-terminal residue" evidence="4">
    <location>
        <position position="1"/>
    </location>
</feature>
<comment type="caution">
    <text evidence="4">The sequence shown here is derived from an EMBL/GenBank/DDBJ whole genome shotgun (WGS) entry which is preliminary data.</text>
</comment>
<protein>
    <recommendedName>
        <fullName evidence="3">CCHC-type domain-containing protein</fullName>
    </recommendedName>
</protein>
<dbReference type="Pfam" id="PF00098">
    <property type="entry name" value="zf-CCHC"/>
    <property type="match status" value="1"/>
</dbReference>
<feature type="region of interest" description="Disordered" evidence="2">
    <location>
        <begin position="244"/>
        <end position="265"/>
    </location>
</feature>
<feature type="compositionally biased region" description="Basic and acidic residues" evidence="2">
    <location>
        <begin position="244"/>
        <end position="257"/>
    </location>
</feature>
<sequence length="309" mass="34336">TQAAVLQITEARRQEEQANNDRRATLELALRVANRGGNEIIDAKGVGQPGKFSGKEESEFQEWAHKVVCFMSAKFGPDFTAALKWASSQRKKITNDGGGDSVNFMDAFGEDIVDLEAKAANLYTYLRHQGLEAWRRLHAEYDPASAMRRVVILGKVQNPDKVESIDKLGQALEDWLMRKRQYEEFTDRDGQPCKVSEDSLIAAMYRLAPADLETQLMFNAAEDETFADIFNRLSSYASTKHSLKLDAKQRNTRRGPDDMDVGALTPQHRPGVQCWKCSKMGHYGKDCRSGGKSLGKKGGKGDGKSGGKP</sequence>
<dbReference type="Proteomes" id="UP001189429">
    <property type="component" value="Unassembled WGS sequence"/>
</dbReference>
<reference evidence="4" key="1">
    <citation type="submission" date="2023-10" db="EMBL/GenBank/DDBJ databases">
        <authorList>
            <person name="Chen Y."/>
            <person name="Shah S."/>
            <person name="Dougan E. K."/>
            <person name="Thang M."/>
            <person name="Chan C."/>
        </authorList>
    </citation>
    <scope>NUCLEOTIDE SEQUENCE [LARGE SCALE GENOMIC DNA]</scope>
</reference>
<name>A0ABN9S6T7_9DINO</name>
<dbReference type="InterPro" id="IPR001878">
    <property type="entry name" value="Znf_CCHC"/>
</dbReference>
<dbReference type="SUPFAM" id="SSF57756">
    <property type="entry name" value="Retrovirus zinc finger-like domains"/>
    <property type="match status" value="1"/>
</dbReference>
<proteinExistence type="predicted"/>
<evidence type="ECO:0000256" key="1">
    <source>
        <dbReference type="PROSITE-ProRule" id="PRU00047"/>
    </source>
</evidence>
<organism evidence="4 5">
    <name type="scientific">Prorocentrum cordatum</name>
    <dbReference type="NCBI Taxonomy" id="2364126"/>
    <lineage>
        <taxon>Eukaryota</taxon>
        <taxon>Sar</taxon>
        <taxon>Alveolata</taxon>
        <taxon>Dinophyceae</taxon>
        <taxon>Prorocentrales</taxon>
        <taxon>Prorocentraceae</taxon>
        <taxon>Prorocentrum</taxon>
    </lineage>
</organism>
<dbReference type="PROSITE" id="PS50158">
    <property type="entry name" value="ZF_CCHC"/>
    <property type="match status" value="1"/>
</dbReference>
<dbReference type="EMBL" id="CAUYUJ010009526">
    <property type="protein sequence ID" value="CAK0827035.1"/>
    <property type="molecule type" value="Genomic_DNA"/>
</dbReference>
<evidence type="ECO:0000259" key="3">
    <source>
        <dbReference type="PROSITE" id="PS50158"/>
    </source>
</evidence>
<evidence type="ECO:0000313" key="4">
    <source>
        <dbReference type="EMBL" id="CAK0827035.1"/>
    </source>
</evidence>
<dbReference type="InterPro" id="IPR036875">
    <property type="entry name" value="Znf_CCHC_sf"/>
</dbReference>